<name>A0A6L3ASF4_AZOBR</name>
<dbReference type="Pfam" id="PF05711">
    <property type="entry name" value="TylF"/>
    <property type="match status" value="1"/>
</dbReference>
<keyword evidence="2" id="KW-0489">Methyltransferase</keyword>
<proteinExistence type="predicted"/>
<evidence type="ECO:0000313" key="2">
    <source>
        <dbReference type="EMBL" id="KAA0677908.1"/>
    </source>
</evidence>
<dbReference type="EMBL" id="QOKV01000031">
    <property type="protein sequence ID" value="KAA0677908.1"/>
    <property type="molecule type" value="Genomic_DNA"/>
</dbReference>
<organism evidence="2 3">
    <name type="scientific">Azospirillum brasilense</name>
    <dbReference type="NCBI Taxonomy" id="192"/>
    <lineage>
        <taxon>Bacteria</taxon>
        <taxon>Pseudomonadati</taxon>
        <taxon>Pseudomonadota</taxon>
        <taxon>Alphaproteobacteria</taxon>
        <taxon>Rhodospirillales</taxon>
        <taxon>Azospirillaceae</taxon>
        <taxon>Azospirillum</taxon>
    </lineage>
</organism>
<protein>
    <submittedName>
        <fullName evidence="2">Class I SAM-dependent methyltransferase</fullName>
    </submittedName>
</protein>
<gene>
    <name evidence="2" type="ORF">DS837_28715</name>
</gene>
<comment type="caution">
    <text evidence="2">The sequence shown here is derived from an EMBL/GenBank/DDBJ whole genome shotgun (WGS) entry which is preliminary data.</text>
</comment>
<evidence type="ECO:0000256" key="1">
    <source>
        <dbReference type="SAM" id="MobiDB-lite"/>
    </source>
</evidence>
<dbReference type="PANTHER" id="PTHR40036:SF1">
    <property type="entry name" value="MACROCIN O-METHYLTRANSFERASE"/>
    <property type="match status" value="1"/>
</dbReference>
<feature type="region of interest" description="Disordered" evidence="1">
    <location>
        <begin position="1"/>
        <end position="24"/>
    </location>
</feature>
<accession>A0A6L3ASF4</accession>
<dbReference type="Gene3D" id="3.40.50.150">
    <property type="entry name" value="Vaccinia Virus protein VP39"/>
    <property type="match status" value="1"/>
</dbReference>
<dbReference type="AlphaFoldDB" id="A0A6L3ASF4"/>
<dbReference type="InterPro" id="IPR029063">
    <property type="entry name" value="SAM-dependent_MTases_sf"/>
</dbReference>
<keyword evidence="2" id="KW-0808">Transferase</keyword>
<feature type="compositionally biased region" description="Basic and acidic residues" evidence="1">
    <location>
        <begin position="1"/>
        <end position="21"/>
    </location>
</feature>
<dbReference type="GO" id="GO:0032259">
    <property type="term" value="P:methylation"/>
    <property type="evidence" value="ECO:0007669"/>
    <property type="project" value="UniProtKB-KW"/>
</dbReference>
<dbReference type="InterPro" id="IPR008884">
    <property type="entry name" value="TylF_MeTrfase"/>
</dbReference>
<reference evidence="2 3" key="1">
    <citation type="submission" date="2018-07" db="EMBL/GenBank/DDBJ databases">
        <title>Genome sequence of Roseomonas fauriae ATCC 49958.</title>
        <authorList>
            <person name="Sant'Anna F.H."/>
            <person name="Baldani J.I."/>
            <person name="Zilli J.E."/>
            <person name="Reis V.M."/>
            <person name="Hartmann A."/>
            <person name="Cruz L."/>
            <person name="de Souza E.M."/>
            <person name="de Oliveira Pedrosa F."/>
            <person name="Passaglia L.M.P."/>
        </authorList>
    </citation>
    <scope>NUCLEOTIDE SEQUENCE [LARGE SCALE GENOMIC DNA]</scope>
    <source>
        <strain evidence="2 3">ATCC 49958</strain>
    </source>
</reference>
<dbReference type="PANTHER" id="PTHR40036">
    <property type="entry name" value="MACROCIN O-METHYLTRANSFERASE"/>
    <property type="match status" value="1"/>
</dbReference>
<dbReference type="GO" id="GO:0008168">
    <property type="term" value="F:methyltransferase activity"/>
    <property type="evidence" value="ECO:0007669"/>
    <property type="project" value="UniProtKB-KW"/>
</dbReference>
<dbReference type="SUPFAM" id="SSF53335">
    <property type="entry name" value="S-adenosyl-L-methionine-dependent methyltransferases"/>
    <property type="match status" value="1"/>
</dbReference>
<evidence type="ECO:0000313" key="3">
    <source>
        <dbReference type="Proteomes" id="UP000476837"/>
    </source>
</evidence>
<sequence>MSSSDRNDHGPRDPNRFHEPSRTTSGEVDFRIGIEHYFAEGIGTNVEKLQNFPKYVPTQDLRRFVSRYELFKQVLDVHGSIVECGVLFGGGLMGWAQFSEIFEPFNHLRNVIGFDTFEGFVNVSEKDRTGTAAQLKTGGLGVDAQADLERAIGLFDQNRVLKHIRKVRLVRGDACKTIPAFIEENPHLVVSLLWLDFDVYEPTVAALRHFLPRMPKGAIIAFDELNHEVWPGETVAVLEEVGLKNLRIRRLPYGSTMSYAVIE</sequence>
<dbReference type="Proteomes" id="UP000476837">
    <property type="component" value="Unassembled WGS sequence"/>
</dbReference>
<dbReference type="RefSeq" id="WP_149167884.1">
    <property type="nucleotide sequence ID" value="NZ_QOKV01000031.1"/>
</dbReference>